<dbReference type="GO" id="GO:0005686">
    <property type="term" value="C:U2 snRNP"/>
    <property type="evidence" value="ECO:0007669"/>
    <property type="project" value="TreeGrafter"/>
</dbReference>
<evidence type="ECO:0000259" key="8">
    <source>
        <dbReference type="SMART" id="SM00446"/>
    </source>
</evidence>
<name>A0AAD9PGC5_RIDPI</name>
<evidence type="ECO:0000313" key="10">
    <source>
        <dbReference type="Proteomes" id="UP001209878"/>
    </source>
</evidence>
<keyword evidence="4" id="KW-0677">Repeat</keyword>
<dbReference type="Gene3D" id="3.80.10.10">
    <property type="entry name" value="Ribonuclease Inhibitor"/>
    <property type="match status" value="1"/>
</dbReference>
<proteinExistence type="inferred from homology"/>
<keyword evidence="10" id="KW-1185">Reference proteome</keyword>
<dbReference type="GO" id="GO:0030620">
    <property type="term" value="F:U2 snRNA binding"/>
    <property type="evidence" value="ECO:0007669"/>
    <property type="project" value="InterPro"/>
</dbReference>
<keyword evidence="2" id="KW-0433">Leucine-rich repeat</keyword>
<evidence type="ECO:0000256" key="6">
    <source>
        <dbReference type="ARBA" id="ARBA00023242"/>
    </source>
</evidence>
<comment type="subcellular location">
    <subcellularLocation>
        <location evidence="1">Nucleus</location>
    </subcellularLocation>
</comment>
<protein>
    <recommendedName>
        <fullName evidence="8">U2A'/phosphoprotein 32 family A C-terminal domain-containing protein</fullName>
    </recommendedName>
</protein>
<dbReference type="EMBL" id="JAODUO010000002">
    <property type="protein sequence ID" value="KAK2194091.1"/>
    <property type="molecule type" value="Genomic_DNA"/>
</dbReference>
<evidence type="ECO:0000256" key="7">
    <source>
        <dbReference type="ARBA" id="ARBA00024196"/>
    </source>
</evidence>
<dbReference type="InterPro" id="IPR032675">
    <property type="entry name" value="LRR_dom_sf"/>
</dbReference>
<dbReference type="Pfam" id="PF14580">
    <property type="entry name" value="LRR_9"/>
    <property type="match status" value="1"/>
</dbReference>
<dbReference type="PROSITE" id="PS51450">
    <property type="entry name" value="LRR"/>
    <property type="match status" value="1"/>
</dbReference>
<dbReference type="AlphaFoldDB" id="A0AAD9PGC5"/>
<evidence type="ECO:0000256" key="1">
    <source>
        <dbReference type="ARBA" id="ARBA00004123"/>
    </source>
</evidence>
<keyword evidence="3" id="KW-0747">Spliceosome</keyword>
<evidence type="ECO:0000256" key="2">
    <source>
        <dbReference type="ARBA" id="ARBA00022614"/>
    </source>
</evidence>
<evidence type="ECO:0000256" key="5">
    <source>
        <dbReference type="ARBA" id="ARBA00023187"/>
    </source>
</evidence>
<comment type="caution">
    <text evidence="9">The sequence shown here is derived from an EMBL/GenBank/DDBJ whole genome shotgun (WGS) entry which is preliminary data.</text>
</comment>
<sequence length="244" mass="27005">MVKLTPEILEQSAQFTNPVRDRELDLRGYKIPVIESMGATLDQFDTIDMSDNEIRKVDGFPLLKRLKTLFLNNNRIVRIAEHLEEALPNLETLILTNNSIHELGDLDILSTVTSLRVISLMRNPVTTKKHYRLYVIHKLPNVRLIDFQKVKLKLARDIGKKAKTFVAGAGLPTPKKTDAAGGAEAVPSGPAKQDIEAIKVAIANAQTLEEVERLNSLLQSGQIPGREQLKAAIAPGASVEEMET</sequence>
<dbReference type="SMART" id="SM00365">
    <property type="entry name" value="LRR_SD22"/>
    <property type="match status" value="3"/>
</dbReference>
<organism evidence="9 10">
    <name type="scientific">Ridgeia piscesae</name>
    <name type="common">Tubeworm</name>
    <dbReference type="NCBI Taxonomy" id="27915"/>
    <lineage>
        <taxon>Eukaryota</taxon>
        <taxon>Metazoa</taxon>
        <taxon>Spiralia</taxon>
        <taxon>Lophotrochozoa</taxon>
        <taxon>Annelida</taxon>
        <taxon>Polychaeta</taxon>
        <taxon>Sedentaria</taxon>
        <taxon>Canalipalpata</taxon>
        <taxon>Sabellida</taxon>
        <taxon>Siboglinidae</taxon>
        <taxon>Ridgeia</taxon>
    </lineage>
</organism>
<dbReference type="PANTHER" id="PTHR10552:SF6">
    <property type="entry name" value="U2 SMALL NUCLEAR RIBONUCLEOPROTEIN A"/>
    <property type="match status" value="1"/>
</dbReference>
<dbReference type="FunFam" id="3.80.10.10:FF:000026">
    <property type="entry name" value="U2 small nuclear ribonucleoprotein A"/>
    <property type="match status" value="1"/>
</dbReference>
<dbReference type="GO" id="GO:0000398">
    <property type="term" value="P:mRNA splicing, via spliceosome"/>
    <property type="evidence" value="ECO:0007669"/>
    <property type="project" value="InterPro"/>
</dbReference>
<dbReference type="SMART" id="SM00369">
    <property type="entry name" value="LRR_TYP"/>
    <property type="match status" value="2"/>
</dbReference>
<dbReference type="PANTHER" id="PTHR10552">
    <property type="entry name" value="U2 SMALL NUCLEAR RIBONUCLEOPROTEIN A"/>
    <property type="match status" value="1"/>
</dbReference>
<keyword evidence="5" id="KW-0508">mRNA splicing</keyword>
<comment type="similarity">
    <text evidence="7">Belongs to the U2 small nuclear ribonucleoprotein A family.</text>
</comment>
<keyword evidence="3" id="KW-0507">mRNA processing</keyword>
<dbReference type="GO" id="GO:0005681">
    <property type="term" value="C:spliceosomal complex"/>
    <property type="evidence" value="ECO:0007669"/>
    <property type="project" value="UniProtKB-KW"/>
</dbReference>
<dbReference type="InterPro" id="IPR003591">
    <property type="entry name" value="Leu-rich_rpt_typical-subtyp"/>
</dbReference>
<dbReference type="InterPro" id="IPR044640">
    <property type="entry name" value="RU2A"/>
</dbReference>
<evidence type="ECO:0000256" key="3">
    <source>
        <dbReference type="ARBA" id="ARBA00022728"/>
    </source>
</evidence>
<reference evidence="9" key="1">
    <citation type="journal article" date="2023" name="Mol. Biol. Evol.">
        <title>Third-Generation Sequencing Reveals the Adaptive Role of the Epigenome in Three Deep-Sea Polychaetes.</title>
        <authorList>
            <person name="Perez M."/>
            <person name="Aroh O."/>
            <person name="Sun Y."/>
            <person name="Lan Y."/>
            <person name="Juniper S.K."/>
            <person name="Young C.R."/>
            <person name="Angers B."/>
            <person name="Qian P.Y."/>
        </authorList>
    </citation>
    <scope>NUCLEOTIDE SEQUENCE</scope>
    <source>
        <strain evidence="9">R07B-5</strain>
    </source>
</reference>
<dbReference type="SMART" id="SM00446">
    <property type="entry name" value="LRRcap"/>
    <property type="match status" value="1"/>
</dbReference>
<evidence type="ECO:0000256" key="4">
    <source>
        <dbReference type="ARBA" id="ARBA00022737"/>
    </source>
</evidence>
<accession>A0AAD9PGC5</accession>
<evidence type="ECO:0000313" key="9">
    <source>
        <dbReference type="EMBL" id="KAK2194091.1"/>
    </source>
</evidence>
<keyword evidence="6" id="KW-0539">Nucleus</keyword>
<dbReference type="InterPro" id="IPR003603">
    <property type="entry name" value="U2A'_phosphoprotein32A_C"/>
</dbReference>
<gene>
    <name evidence="9" type="ORF">NP493_2g03045</name>
</gene>
<dbReference type="Proteomes" id="UP001209878">
    <property type="component" value="Unassembled WGS sequence"/>
</dbReference>
<dbReference type="SUPFAM" id="SSF52058">
    <property type="entry name" value="L domain-like"/>
    <property type="match status" value="1"/>
</dbReference>
<dbReference type="InterPro" id="IPR001611">
    <property type="entry name" value="Leu-rich_rpt"/>
</dbReference>
<feature type="domain" description="U2A'/phosphoprotein 32 family A C-terminal" evidence="8">
    <location>
        <begin position="128"/>
        <end position="146"/>
    </location>
</feature>